<dbReference type="AlphaFoldDB" id="A0A0G1EZW2"/>
<keyword evidence="1 4" id="KW-0808">Transferase</keyword>
<comment type="caution">
    <text evidence="4">The sequence shown here is derived from an EMBL/GenBank/DDBJ whole genome shotgun (WGS) entry which is preliminary data.</text>
</comment>
<dbReference type="InterPro" id="IPR025877">
    <property type="entry name" value="MobA-like_NTP_Trfase"/>
</dbReference>
<feature type="domain" description="MobA-like NTP transferase" evidence="3">
    <location>
        <begin position="3"/>
        <end position="124"/>
    </location>
</feature>
<dbReference type="PANTHER" id="PTHR43584:SF8">
    <property type="entry name" value="N-ACETYLMURAMATE ALPHA-1-PHOSPHATE URIDYLYLTRANSFERASE"/>
    <property type="match status" value="1"/>
</dbReference>
<evidence type="ECO:0000256" key="2">
    <source>
        <dbReference type="ARBA" id="ARBA00022695"/>
    </source>
</evidence>
<dbReference type="InterPro" id="IPR050065">
    <property type="entry name" value="GlmU-like"/>
</dbReference>
<gene>
    <name evidence="4" type="ORF">UV54_C0016G0028</name>
</gene>
<dbReference type="STRING" id="1618369.UV54_C0016G0028"/>
<reference evidence="4 5" key="1">
    <citation type="journal article" date="2015" name="Nature">
        <title>rRNA introns, odd ribosomes, and small enigmatic genomes across a large radiation of phyla.</title>
        <authorList>
            <person name="Brown C.T."/>
            <person name="Hug L.A."/>
            <person name="Thomas B.C."/>
            <person name="Sharon I."/>
            <person name="Castelle C.J."/>
            <person name="Singh A."/>
            <person name="Wilkins M.J."/>
            <person name="Williams K.H."/>
            <person name="Banfield J.F."/>
        </authorList>
    </citation>
    <scope>NUCLEOTIDE SEQUENCE [LARGE SCALE GENOMIC DNA]</scope>
</reference>
<sequence length="319" mass="34770">MQALILAAGEGKRIKPIITSKPLIPFGGQTLLDRAISNLKTMGINKFLVVVSPKDKDKLKSYPIVVQPEPNGMAGAVLATRSVLVGPTVVVNGDDLIDPKIIQQFYKQINKTPDQIVLTGFKSKKSLSGGYFDGLKIVEKPVKRPSNWLKLVLDYFPKIEKFISVLESTKFDKDDVYEQALNRLNNLSLVKAAGYFQPLKYPWQILEMTQIFLTKCIKPDIDKTAKIFPGSYIINSYVGPNVVIGHNVLVRDSIVESDTVVGYGEIIPGRIKLGAIMARGSQLGVNASVMPGVSLGAKAIVGSGLVLAKSLEAGEFKKN</sequence>
<dbReference type="Gene3D" id="2.160.10.10">
    <property type="entry name" value="Hexapeptide repeat proteins"/>
    <property type="match status" value="1"/>
</dbReference>
<dbReference type="InterPro" id="IPR029044">
    <property type="entry name" value="Nucleotide-diphossugar_trans"/>
</dbReference>
<dbReference type="EMBL" id="LCEW01000016">
    <property type="protein sequence ID" value="KKS80113.1"/>
    <property type="molecule type" value="Genomic_DNA"/>
</dbReference>
<dbReference type="PANTHER" id="PTHR43584">
    <property type="entry name" value="NUCLEOTIDYL TRANSFERASE"/>
    <property type="match status" value="1"/>
</dbReference>
<proteinExistence type="predicted"/>
<dbReference type="Gene3D" id="3.90.550.10">
    <property type="entry name" value="Spore Coat Polysaccharide Biosynthesis Protein SpsA, Chain A"/>
    <property type="match status" value="1"/>
</dbReference>
<evidence type="ECO:0000256" key="1">
    <source>
        <dbReference type="ARBA" id="ARBA00022679"/>
    </source>
</evidence>
<protein>
    <submittedName>
        <fullName evidence="4">Nucleotidyltransferase family protein</fullName>
    </submittedName>
</protein>
<organism evidence="4 5">
    <name type="scientific">Candidatus Beckwithbacteria bacterium GW2011_GWA2_43_10</name>
    <dbReference type="NCBI Taxonomy" id="1618369"/>
    <lineage>
        <taxon>Bacteria</taxon>
        <taxon>Candidatus Beckwithiibacteriota</taxon>
    </lineage>
</organism>
<dbReference type="SUPFAM" id="SSF53448">
    <property type="entry name" value="Nucleotide-diphospho-sugar transferases"/>
    <property type="match status" value="1"/>
</dbReference>
<name>A0A0G1EZW2_9BACT</name>
<evidence type="ECO:0000259" key="3">
    <source>
        <dbReference type="Pfam" id="PF12804"/>
    </source>
</evidence>
<keyword evidence="2" id="KW-0548">Nucleotidyltransferase</keyword>
<accession>A0A0G1EZW2</accession>
<evidence type="ECO:0000313" key="4">
    <source>
        <dbReference type="EMBL" id="KKS80113.1"/>
    </source>
</evidence>
<dbReference type="Pfam" id="PF12804">
    <property type="entry name" value="NTP_transf_3"/>
    <property type="match status" value="1"/>
</dbReference>
<dbReference type="Proteomes" id="UP000034213">
    <property type="component" value="Unassembled WGS sequence"/>
</dbReference>
<dbReference type="GO" id="GO:0016779">
    <property type="term" value="F:nucleotidyltransferase activity"/>
    <property type="evidence" value="ECO:0007669"/>
    <property type="project" value="UniProtKB-KW"/>
</dbReference>
<evidence type="ECO:0000313" key="5">
    <source>
        <dbReference type="Proteomes" id="UP000034213"/>
    </source>
</evidence>